<dbReference type="RefSeq" id="WP_138189920.1">
    <property type="nucleotide sequence ID" value="NZ_VBWP01000001.1"/>
</dbReference>
<dbReference type="AlphaFoldDB" id="A0A5R8QH53"/>
<organism evidence="2 3">
    <name type="scientific">Culicoidibacter larvae</name>
    <dbReference type="NCBI Taxonomy" id="2579976"/>
    <lineage>
        <taxon>Bacteria</taxon>
        <taxon>Bacillati</taxon>
        <taxon>Bacillota</taxon>
        <taxon>Culicoidibacteria</taxon>
        <taxon>Culicoidibacterales</taxon>
        <taxon>Culicoidibacteraceae</taxon>
        <taxon>Culicoidibacter</taxon>
    </lineage>
</organism>
<gene>
    <name evidence="2" type="ORF">FEZ08_01460</name>
</gene>
<keyword evidence="3" id="KW-1185">Reference proteome</keyword>
<evidence type="ECO:0000313" key="3">
    <source>
        <dbReference type="Proteomes" id="UP000306912"/>
    </source>
</evidence>
<feature type="transmembrane region" description="Helical" evidence="1">
    <location>
        <begin position="116"/>
        <end position="135"/>
    </location>
</feature>
<dbReference type="EMBL" id="VBWP01000001">
    <property type="protein sequence ID" value="TLG77312.1"/>
    <property type="molecule type" value="Genomic_DNA"/>
</dbReference>
<dbReference type="Proteomes" id="UP000306912">
    <property type="component" value="Unassembled WGS sequence"/>
</dbReference>
<comment type="caution">
    <text evidence="2">The sequence shown here is derived from an EMBL/GenBank/DDBJ whole genome shotgun (WGS) entry which is preliminary data.</text>
</comment>
<keyword evidence="1" id="KW-1133">Transmembrane helix</keyword>
<dbReference type="InParanoid" id="A0A5R8QH53"/>
<keyword evidence="1" id="KW-0472">Membrane</keyword>
<feature type="transmembrane region" description="Helical" evidence="1">
    <location>
        <begin position="92"/>
        <end position="110"/>
    </location>
</feature>
<accession>A0A5R8QH53</accession>
<evidence type="ECO:0008006" key="4">
    <source>
        <dbReference type="Google" id="ProtNLM"/>
    </source>
</evidence>
<proteinExistence type="predicted"/>
<reference evidence="2 3" key="1">
    <citation type="submission" date="2019-05" db="EMBL/GenBank/DDBJ databases">
        <title>Culicoidintestinum kansasii gen. nov., sp. nov. from the gastrointestinal tract of the biting midge, Culicoides sonorensis.</title>
        <authorList>
            <person name="Neupane S."/>
            <person name="Ghosh A."/>
            <person name="Gunther S."/>
            <person name="Martin K."/>
            <person name="Zurek L."/>
        </authorList>
    </citation>
    <scope>NUCLEOTIDE SEQUENCE [LARGE SCALE GENOMIC DNA]</scope>
    <source>
        <strain evidence="2 3">CS-1</strain>
    </source>
</reference>
<name>A0A5R8QH53_9FIRM</name>
<protein>
    <recommendedName>
        <fullName evidence="4">PEGA domain-containing protein</fullName>
    </recommendedName>
</protein>
<keyword evidence="1" id="KW-0812">Transmembrane</keyword>
<evidence type="ECO:0000313" key="2">
    <source>
        <dbReference type="EMBL" id="TLG77312.1"/>
    </source>
</evidence>
<sequence>MPSIKLIRSDNTLLYRLLSNKTNDFINPCEIYIDQEYVDTLLPGESSTIQLGAGTHEVKVVSGFKSHTTTKSISNENENQYINIEHSFTYDMLAKILLLIFTLLCLFITIQLQNFLLLFIPIAIYLLLYFTFLRFRILYIG</sequence>
<evidence type="ECO:0000256" key="1">
    <source>
        <dbReference type="SAM" id="Phobius"/>
    </source>
</evidence>